<gene>
    <name evidence="1" type="ORF">BCB44BAC_02051</name>
</gene>
<reference evidence="1 2" key="1">
    <citation type="submission" date="2016-08" db="EMBL/GenBank/DDBJ databases">
        <authorList>
            <person name="Loux V."/>
            <person name="Rue O."/>
        </authorList>
    </citation>
    <scope>NUCLEOTIDE SEQUENCE [LARGE SCALE GENOMIC DNA]</scope>
    <source>
        <strain evidence="1 2">AFSSA_08CEB44bac</strain>
    </source>
</reference>
<evidence type="ECO:0000313" key="1">
    <source>
        <dbReference type="EMBL" id="SCL92444.1"/>
    </source>
</evidence>
<evidence type="ECO:0000313" key="2">
    <source>
        <dbReference type="Proteomes" id="UP000242164"/>
    </source>
</evidence>
<organism evidence="1 2">
    <name type="scientific">Bacillus cytotoxicus</name>
    <dbReference type="NCBI Taxonomy" id="580165"/>
    <lineage>
        <taxon>Bacteria</taxon>
        <taxon>Bacillati</taxon>
        <taxon>Bacillota</taxon>
        <taxon>Bacilli</taxon>
        <taxon>Bacillales</taxon>
        <taxon>Bacillaceae</taxon>
        <taxon>Bacillus</taxon>
        <taxon>Bacillus cereus group</taxon>
    </lineage>
</organism>
<dbReference type="AlphaFoldDB" id="A0AAX2CGX7"/>
<sequence length="23" mass="2581">METEVIHVHAHTNIIKDGNPIDP</sequence>
<name>A0AAX2CGX7_9BACI</name>
<comment type="caution">
    <text evidence="1">The sequence shown here is derived from an EMBL/GenBank/DDBJ whole genome shotgun (WGS) entry which is preliminary data.</text>
</comment>
<dbReference type="EMBL" id="FMIK01000024">
    <property type="protein sequence ID" value="SCL92444.1"/>
    <property type="molecule type" value="Genomic_DNA"/>
</dbReference>
<proteinExistence type="predicted"/>
<dbReference type="Proteomes" id="UP000242164">
    <property type="component" value="Unassembled WGS sequence"/>
</dbReference>
<protein>
    <submittedName>
        <fullName evidence="1">Uncharacterized protein</fullName>
    </submittedName>
</protein>
<accession>A0AAX2CGX7</accession>